<gene>
    <name evidence="1" type="ORF">ETEE_2791</name>
</gene>
<evidence type="ECO:0000313" key="2">
    <source>
        <dbReference type="Proteomes" id="UP000028681"/>
    </source>
</evidence>
<evidence type="ECO:0000313" key="1">
    <source>
        <dbReference type="EMBL" id="AIJ09224.1"/>
    </source>
</evidence>
<organism evidence="1 2">
    <name type="scientific">Edwardsiella anguillarum ET080813</name>
    <dbReference type="NCBI Taxonomy" id="667120"/>
    <lineage>
        <taxon>Bacteria</taxon>
        <taxon>Pseudomonadati</taxon>
        <taxon>Pseudomonadota</taxon>
        <taxon>Gammaproteobacteria</taxon>
        <taxon>Enterobacterales</taxon>
        <taxon>Hafniaceae</taxon>
        <taxon>Edwardsiella</taxon>
    </lineage>
</organism>
<dbReference type="Proteomes" id="UP000028681">
    <property type="component" value="Chromosome"/>
</dbReference>
<proteinExistence type="predicted"/>
<dbReference type="EMBL" id="CP006664">
    <property type="protein sequence ID" value="AIJ09224.1"/>
    <property type="molecule type" value="Genomic_DNA"/>
</dbReference>
<dbReference type="KEGG" id="ete:ETEE_2791"/>
<dbReference type="HOGENOM" id="CLU_3199176_0_0_6"/>
<accession>A0A076LUH3</accession>
<sequence length="45" mass="4949">MRGAPSGGDYSDVNYFNANGAIIDKRDSRVFLDKIKSQLNEVSAE</sequence>
<protein>
    <submittedName>
        <fullName evidence="1">Uncharacterized protein</fullName>
    </submittedName>
</protein>
<reference evidence="1 2" key="1">
    <citation type="journal article" date="2012" name="PLoS ONE">
        <title>Edwardsiella comparative phylogenomics reveal the new intra/inter-species taxonomic relationships, virulence evolution and niche adaptation mechanisms.</title>
        <authorList>
            <person name="Yang M."/>
            <person name="Lv Y."/>
            <person name="Xiao J."/>
            <person name="Wu H."/>
            <person name="Zheng H."/>
            <person name="Liu Q."/>
            <person name="Zhang Y."/>
            <person name="Wang Q."/>
        </authorList>
    </citation>
    <scope>NUCLEOTIDE SEQUENCE [LARGE SCALE GENOMIC DNA]</scope>
    <source>
        <strain evidence="2">080813</strain>
    </source>
</reference>
<name>A0A076LUH3_9GAMM</name>
<dbReference type="AlphaFoldDB" id="A0A076LUH3"/>